<evidence type="ECO:0000313" key="9">
    <source>
        <dbReference type="Proteomes" id="UP000426246"/>
    </source>
</evidence>
<dbReference type="OrthoDB" id="9787283at2"/>
<protein>
    <submittedName>
        <fullName evidence="8">Extracellular solute-binding protein</fullName>
    </submittedName>
</protein>
<evidence type="ECO:0000256" key="7">
    <source>
        <dbReference type="SAM" id="SignalP"/>
    </source>
</evidence>
<evidence type="ECO:0000256" key="4">
    <source>
        <dbReference type="ARBA" id="ARBA00023139"/>
    </source>
</evidence>
<accession>A0A6B8RNH7</accession>
<dbReference type="PANTHER" id="PTHR43649">
    <property type="entry name" value="ARABINOSE-BINDING PROTEIN-RELATED"/>
    <property type="match status" value="1"/>
</dbReference>
<keyword evidence="3" id="KW-0472">Membrane</keyword>
<dbReference type="Proteomes" id="UP000426246">
    <property type="component" value="Chromosome"/>
</dbReference>
<evidence type="ECO:0000256" key="3">
    <source>
        <dbReference type="ARBA" id="ARBA00023136"/>
    </source>
</evidence>
<proteinExistence type="predicted"/>
<keyword evidence="1" id="KW-1003">Cell membrane</keyword>
<dbReference type="PROSITE" id="PS51257">
    <property type="entry name" value="PROKAR_LIPOPROTEIN"/>
    <property type="match status" value="1"/>
</dbReference>
<dbReference type="InterPro" id="IPR050490">
    <property type="entry name" value="Bact_solute-bd_prot1"/>
</dbReference>
<evidence type="ECO:0000256" key="5">
    <source>
        <dbReference type="ARBA" id="ARBA00023288"/>
    </source>
</evidence>
<evidence type="ECO:0000313" key="8">
    <source>
        <dbReference type="EMBL" id="QGQ97262.1"/>
    </source>
</evidence>
<dbReference type="InterPro" id="IPR006059">
    <property type="entry name" value="SBP"/>
</dbReference>
<feature type="chain" id="PRO_5038668629" evidence="7">
    <location>
        <begin position="27"/>
        <end position="573"/>
    </location>
</feature>
<evidence type="ECO:0000256" key="2">
    <source>
        <dbReference type="ARBA" id="ARBA00022729"/>
    </source>
</evidence>
<dbReference type="SUPFAM" id="SSF53850">
    <property type="entry name" value="Periplasmic binding protein-like II"/>
    <property type="match status" value="1"/>
</dbReference>
<keyword evidence="5" id="KW-0449">Lipoprotein</keyword>
<keyword evidence="9" id="KW-1185">Reference proteome</keyword>
<dbReference type="Pfam" id="PF01547">
    <property type="entry name" value="SBP_bac_1"/>
    <property type="match status" value="1"/>
</dbReference>
<evidence type="ECO:0000256" key="1">
    <source>
        <dbReference type="ARBA" id="ARBA00022475"/>
    </source>
</evidence>
<gene>
    <name evidence="8" type="ORF">EHS13_21425</name>
</gene>
<organism evidence="8 9">
    <name type="scientific">Paenibacillus psychroresistens</name>
    <dbReference type="NCBI Taxonomy" id="1778678"/>
    <lineage>
        <taxon>Bacteria</taxon>
        <taxon>Bacillati</taxon>
        <taxon>Bacillota</taxon>
        <taxon>Bacilli</taxon>
        <taxon>Bacillales</taxon>
        <taxon>Paenibacillaceae</taxon>
        <taxon>Paenibacillus</taxon>
    </lineage>
</organism>
<dbReference type="EMBL" id="CP034235">
    <property type="protein sequence ID" value="QGQ97262.1"/>
    <property type="molecule type" value="Genomic_DNA"/>
</dbReference>
<reference evidence="9" key="1">
    <citation type="submission" date="2018-11" db="EMBL/GenBank/DDBJ databases">
        <title>Complete genome sequence of Paenibacillus sp. ML311-T8.</title>
        <authorList>
            <person name="Nam Y.-D."/>
            <person name="Kang J."/>
            <person name="Chung W.-H."/>
            <person name="Park Y.S."/>
        </authorList>
    </citation>
    <scope>NUCLEOTIDE SEQUENCE [LARGE SCALE GENOMIC DNA]</scope>
    <source>
        <strain evidence="9">ML311-T8</strain>
    </source>
</reference>
<dbReference type="PANTHER" id="PTHR43649:SF33">
    <property type="entry name" value="POLYGALACTURONAN_RHAMNOGALACTURONAN-BINDING PROTEIN YTCQ"/>
    <property type="match status" value="1"/>
</dbReference>
<dbReference type="KEGG" id="ppsc:EHS13_21425"/>
<dbReference type="AlphaFoldDB" id="A0A6B8RNH7"/>
<feature type="region of interest" description="Disordered" evidence="6">
    <location>
        <begin position="31"/>
        <end position="54"/>
    </location>
</feature>
<feature type="signal peptide" evidence="7">
    <location>
        <begin position="1"/>
        <end position="26"/>
    </location>
</feature>
<evidence type="ECO:0000256" key="6">
    <source>
        <dbReference type="SAM" id="MobiDB-lite"/>
    </source>
</evidence>
<keyword evidence="2 7" id="KW-0732">Signal</keyword>
<name>A0A6B8RNH7_9BACL</name>
<keyword evidence="4" id="KW-0564">Palmitate</keyword>
<sequence>MGISKMKLKKTIIGCTIALLAFSAAGCTTKTATEETPANETASSTPAATTATTDATPQAAIDPLAKYDPPIEITAVKKISDGTKYLNGDSLESNVWSKAYEEALGIKIKYLWTAPQAQYEQKSNIAIATADLPDVMEVNVTQLKKMADDGQLEDLTDVYKQYAAPFTQEILASDGGNAIKSATFDGKLLALPQMGSGLGQTDVLWVRSDWLKKLNLPEPKTMADVLKISEAFTTQDPDGNSKADSFGLGMNKDVADGAGNYFAATEGFFNGYHAYPNIWVKDAAGKLVYGSTQPEMKTALGKLHELYAAGQIDKEFGTKDAGKVKEAANAGKLGMLYGYFWNIGAGWLQDGKVANSAAEWTPYAIPTIDGQPANAQVPFAITTYFVVKKGAKNPEAALKMLNLALEKNYGKTAEPEKFNVDKDGTAVFSYALLYGEAPRKNLDAYLHVTSALESKDASQLNAEEKGYYDNSLKFLAGDVNFYGNYKMYGPLGSLSVIDGYSKNKTLMDDQYFGAPTTTMTQSNSTLKKLQIEAFTSIIIRGKMEEFDQYVTKWKQLGGDKITEEVNTWFATQK</sequence>
<dbReference type="Gene3D" id="3.40.190.10">
    <property type="entry name" value="Periplasmic binding protein-like II"/>
    <property type="match status" value="2"/>
</dbReference>